<sequence length="90" mass="10058">MEDFMLPCLNKKFFGVECLGCGLQRSISLLIQGEFTAAFVMYPAVYPLLSLLIFVGVNFFYPVKFYGKIVAILGGLTALVMVVSYLLKYL</sequence>
<dbReference type="Pfam" id="PF10825">
    <property type="entry name" value="DUF2752"/>
    <property type="match status" value="1"/>
</dbReference>
<evidence type="ECO:0000256" key="1">
    <source>
        <dbReference type="SAM" id="Phobius"/>
    </source>
</evidence>
<accession>A3UBS6</accession>
<organism evidence="2 3">
    <name type="scientific">Croceibacter atlanticus (strain ATCC BAA-628 / JCM 21780 / CIP 108009 / IAM 15332 / KCTC 12090 / HTCC2559)</name>
    <dbReference type="NCBI Taxonomy" id="216432"/>
    <lineage>
        <taxon>Bacteria</taxon>
        <taxon>Pseudomonadati</taxon>
        <taxon>Bacteroidota</taxon>
        <taxon>Flavobacteriia</taxon>
        <taxon>Flavobacteriales</taxon>
        <taxon>Flavobacteriaceae</taxon>
        <taxon>Croceibacter</taxon>
    </lineage>
</organism>
<evidence type="ECO:0000313" key="2">
    <source>
        <dbReference type="EMBL" id="EAP86077.1"/>
    </source>
</evidence>
<dbReference type="RefSeq" id="WP_013187463.1">
    <property type="nucleotide sequence ID" value="NC_014230.1"/>
</dbReference>
<feature type="transmembrane region" description="Helical" evidence="1">
    <location>
        <begin position="65"/>
        <end position="87"/>
    </location>
</feature>
<keyword evidence="1" id="KW-0812">Transmembrane</keyword>
<dbReference type="KEGG" id="cat:CA2559_08591"/>
<dbReference type="InterPro" id="IPR021215">
    <property type="entry name" value="DUF2752"/>
</dbReference>
<protein>
    <recommendedName>
        <fullName evidence="4">DUF2752 domain-containing protein</fullName>
    </recommendedName>
</protein>
<dbReference type="STRING" id="216432.CA2559_08591"/>
<evidence type="ECO:0000313" key="3">
    <source>
        <dbReference type="Proteomes" id="UP000002297"/>
    </source>
</evidence>
<dbReference type="HOGENOM" id="CLU_098258_5_0_10"/>
<dbReference type="AlphaFoldDB" id="A3UBS6"/>
<dbReference type="GeneID" id="89453470"/>
<proteinExistence type="predicted"/>
<gene>
    <name evidence="2" type="ordered locus">CA2559_08591</name>
</gene>
<keyword evidence="1" id="KW-0472">Membrane</keyword>
<evidence type="ECO:0008006" key="4">
    <source>
        <dbReference type="Google" id="ProtNLM"/>
    </source>
</evidence>
<keyword evidence="3" id="KW-1185">Reference proteome</keyword>
<dbReference type="Proteomes" id="UP000002297">
    <property type="component" value="Chromosome"/>
</dbReference>
<keyword evidence="1" id="KW-1133">Transmembrane helix</keyword>
<dbReference type="eggNOG" id="ENOG5032Y6U">
    <property type="taxonomic scope" value="Bacteria"/>
</dbReference>
<feature type="transmembrane region" description="Helical" evidence="1">
    <location>
        <begin position="35"/>
        <end position="59"/>
    </location>
</feature>
<dbReference type="EMBL" id="CP002046">
    <property type="protein sequence ID" value="EAP86077.1"/>
    <property type="molecule type" value="Genomic_DNA"/>
</dbReference>
<dbReference type="OrthoDB" id="9815897at2"/>
<reference evidence="2 3" key="1">
    <citation type="journal article" date="2010" name="J. Bacteriol.">
        <title>The complete genome sequence of Croceibacter atlanticus HTCC2559T.</title>
        <authorList>
            <person name="Oh H.M."/>
            <person name="Kang I."/>
            <person name="Ferriera S."/>
            <person name="Giovannoni S.J."/>
            <person name="Cho J.C."/>
        </authorList>
    </citation>
    <scope>NUCLEOTIDE SEQUENCE [LARGE SCALE GENOMIC DNA]</scope>
    <source>
        <strain evidence="3">ATCC BAA-628 / HTCC2559 / KCTC 12090</strain>
    </source>
</reference>
<name>A3UBS6_CROAH</name>